<name>A0A0A9CYU8_ARUDO</name>
<reference evidence="1" key="2">
    <citation type="journal article" date="2015" name="Data Brief">
        <title>Shoot transcriptome of the giant reed, Arundo donax.</title>
        <authorList>
            <person name="Barrero R.A."/>
            <person name="Guerrero F.D."/>
            <person name="Moolhuijzen P."/>
            <person name="Goolsby J.A."/>
            <person name="Tidwell J."/>
            <person name="Bellgard S.E."/>
            <person name="Bellgard M.I."/>
        </authorList>
    </citation>
    <scope>NUCLEOTIDE SEQUENCE</scope>
    <source>
        <tissue evidence="1">Shoot tissue taken approximately 20 cm above the soil surface</tissue>
    </source>
</reference>
<sequence>MRGILDFFSLCYFFLEQREYKTGEQFPSPNVASAYQPGSRAKGRQVLLQIMHCSCILYKDTWGSVLSHRITKPRPSQYPG</sequence>
<evidence type="ECO:0000313" key="1">
    <source>
        <dbReference type="EMBL" id="JAD76637.1"/>
    </source>
</evidence>
<proteinExistence type="predicted"/>
<protein>
    <submittedName>
        <fullName evidence="1">Uncharacterized protein</fullName>
    </submittedName>
</protein>
<dbReference type="EMBL" id="GBRH01221258">
    <property type="protein sequence ID" value="JAD76637.1"/>
    <property type="molecule type" value="Transcribed_RNA"/>
</dbReference>
<accession>A0A0A9CYU8</accession>
<dbReference type="AlphaFoldDB" id="A0A0A9CYU8"/>
<reference evidence="1" key="1">
    <citation type="submission" date="2014-09" db="EMBL/GenBank/DDBJ databases">
        <authorList>
            <person name="Magalhaes I.L.F."/>
            <person name="Oliveira U."/>
            <person name="Santos F.R."/>
            <person name="Vidigal T.H.D.A."/>
            <person name="Brescovit A.D."/>
            <person name="Santos A.J."/>
        </authorList>
    </citation>
    <scope>NUCLEOTIDE SEQUENCE</scope>
    <source>
        <tissue evidence="1">Shoot tissue taken approximately 20 cm above the soil surface</tissue>
    </source>
</reference>
<organism evidence="1">
    <name type="scientific">Arundo donax</name>
    <name type="common">Giant reed</name>
    <name type="synonym">Donax arundinaceus</name>
    <dbReference type="NCBI Taxonomy" id="35708"/>
    <lineage>
        <taxon>Eukaryota</taxon>
        <taxon>Viridiplantae</taxon>
        <taxon>Streptophyta</taxon>
        <taxon>Embryophyta</taxon>
        <taxon>Tracheophyta</taxon>
        <taxon>Spermatophyta</taxon>
        <taxon>Magnoliopsida</taxon>
        <taxon>Liliopsida</taxon>
        <taxon>Poales</taxon>
        <taxon>Poaceae</taxon>
        <taxon>PACMAD clade</taxon>
        <taxon>Arundinoideae</taxon>
        <taxon>Arundineae</taxon>
        <taxon>Arundo</taxon>
    </lineage>
</organism>